<proteinExistence type="predicted"/>
<dbReference type="SMART" id="SM00560">
    <property type="entry name" value="LamGL"/>
    <property type="match status" value="1"/>
</dbReference>
<dbReference type="InterPro" id="IPR006558">
    <property type="entry name" value="LamG-like"/>
</dbReference>
<dbReference type="Proteomes" id="UP000001191">
    <property type="component" value="Chromosome"/>
</dbReference>
<accession>B2J7Y5</accession>
<sequence length="1809" mass="194390">MSSTITEIISIVKDSIAKTGQFTLKDSTINTLPLGKLMNLLEIPQLDFNLIVSDSENTITIAGQSSLLGAGKIAIEATFGEVDGTVSFSVGAKDISSCYIPGISSLVLEQGQFALHVTGKADDVTGTFSGSIHVGDTTISNAVFEVTKKDTDIVLHWMIAELDLPAISDVFLNHVSLPAELPTFHFKDIAIAISPQTGAFSFEIIAKDLWEFPANGGDLSISEVSLTIERDRRDSLTHCAITIQSNVEKEIVNGLKIKDFQLTFDLKGEDWSVDGKVNADVFDDSVTLEASYNQSQAGKTLKLAAEVDMHPVNLGEISLSLFGLELEFTKPAAQEGEVVPLEWSVAAAGKLSIPGAIESDGQLTIFREEKARGLQFEAIQAAVSIPLPSTQGMMELNFERLSISGSSSDWTFAAAVDLAFQGLNPTVQAHLPKDPIAMTFTASKQGVILSIASKSDIESIYFTVPPIELESDRIELGTAKIGFSSLSIQLGRIVDLEAELNIGLPSQLNNLFGRKKDENGHIENDADGNPLPAVEFFRTLDLHDEADTTVQVKLVISKAGITLLPETSFIKAIESQTDATGKSFWHCDFGEYGEINVDVPNFSYTGSSFAASGGFEVVKPLALPLTPIQHLLAACKLPGAAAMLPDRLPLDQEINAENFVDKLTERLEALLAKLGSGKLSNAAKEVLETISQSFHKLPTSFMEYLNFKMPQSFQFEVAASPAGALQFKASVKKDDPPIKLLFPSLMLGMPVLNGVTLRSISFGETAGGQLFLLEMDADIDQFDLATLVAAIALPEDRDPLPSTQAIQRRLRLNNTVMVLPLEFPVPIPMFYDNIGIEYLGLEGLTLQAHAQFPKPTVELQKISNLLSDIKEFFTNSDHPIPNQLPVEFKFSLNQNYLQLPKYLGGQALGTQGDGPTLDDKDIVHLLQGIRTLSVNELIQALPLNQRVGSTQVSFGPLSSSLGWLVTTPDEFSQIITQPTSKAIAYSALGLTTDLQATQILSVLPSASTANEQGIVAFLRGNFNVGSAKLDTVFGLAASSKGFKTGFEIKGAIAKVVTLNLAGAIAIASPKIAPPTSYALAFNGQSDYVKLNNPAALNFTGAITISAWIKPDAIDGLQNIVAHGYTSSPSGEVYLRILNGQYQFGYWGLNSLPFEQLVAASIPAEDVGNWVYLTGVFDGGMWRLYRNGLLMNAVAGSQGAIQVSENWAIGARGTGTERFFKGKIADVQIWNRARSLEEIGAAMMRSPKGNEPGLIGYWQLNEGSGTVAHDATANANHGQLQGTQWQLITANNTAFRLDGSSSLSIPLLNSERPISKGQVQLIDNQNNHQFHYEGDLQLFSSNSLLKVNGNLKGDINDKTYRFSGDVTTSLAGLTLLGAKALIENDLVWLEGTWLGNQTKLTLQTADKAWQIKGIAGFNLPNLSVDLGVVNKVVGSNLIKVADNLSINVAANLSLDITLSNNGFSATVSPNCTLNGQKLPLSSFTITVAPSTLEALAEQIKQKIKEQASQIFDMLFPNAQAWLDGISSKAIAWTTNAYADMGKVLGSIYGQSASQAVSLLKGAKYDVDTVGHVLKEGFGKTSDEVTQILHDAQYSAIEVGQTLNRVFGKGANEVTSALKAVGYKATDVGQMLVSVFNATDNQVASFLKTAGYTASQVGQVLSDVFHESSQATAQILKNVGYTVSEVGQALADVFQQGSQATAQILKNIGYTASEVGQVLSNVFRQSDQATAQILKNLGYNASEVGQVLKNVFGKSANDAASILSNVGYSIIDVARVLKDTFQQGKDSVWNFLKRIGVSIWDIPKIIKALFG</sequence>
<dbReference type="Gene3D" id="2.60.120.200">
    <property type="match status" value="1"/>
</dbReference>
<evidence type="ECO:0000256" key="1">
    <source>
        <dbReference type="ARBA" id="ARBA00022729"/>
    </source>
</evidence>
<dbReference type="STRING" id="63737.Npun_F5648"/>
<dbReference type="HOGENOM" id="CLU_237881_0_0_3"/>
<name>B2J7Y5_NOSP7</name>
<keyword evidence="5" id="KW-1185">Reference proteome</keyword>
<dbReference type="KEGG" id="npu:Npun_F5648"/>
<dbReference type="EMBL" id="CP001037">
    <property type="protein sequence ID" value="ACC83950.1"/>
    <property type="molecule type" value="Genomic_DNA"/>
</dbReference>
<dbReference type="EnsemblBacteria" id="ACC83950">
    <property type="protein sequence ID" value="ACC83950"/>
    <property type="gene ID" value="Npun_F5648"/>
</dbReference>
<evidence type="ECO:0000256" key="2">
    <source>
        <dbReference type="ARBA" id="ARBA00023157"/>
    </source>
</evidence>
<reference evidence="5" key="1">
    <citation type="submission" date="2008-04" db="EMBL/GenBank/DDBJ databases">
        <title>Complete sequence of chromosome of Nostoc punctiforme ATCC 29133.</title>
        <authorList>
            <consortium name="US DOE Joint Genome Institute"/>
            <person name="Copeland A."/>
            <person name="Lucas S."/>
            <person name="Lapidus A."/>
            <person name="Glavina del Rio T."/>
            <person name="Dalin E."/>
            <person name="Tice H."/>
            <person name="Pitluck S."/>
            <person name="Chain P."/>
            <person name="Malfatti S."/>
            <person name="Shin M."/>
            <person name="Vergez L."/>
            <person name="Schmutz J."/>
            <person name="Larimer F."/>
            <person name="Land M."/>
            <person name="Hauser L."/>
            <person name="Kyrpides N."/>
            <person name="Kim E."/>
            <person name="Meeks J.C."/>
            <person name="Elhai J."/>
            <person name="Campbell E.L."/>
            <person name="Thiel T."/>
            <person name="Longmire J."/>
            <person name="Potts M."/>
            <person name="Atlas R."/>
        </authorList>
    </citation>
    <scope>NUCLEOTIDE SEQUENCE [LARGE SCALE GENOMIC DNA]</scope>
    <source>
        <strain evidence="5">ATCC 29133 / PCC 73102</strain>
    </source>
</reference>
<evidence type="ECO:0000313" key="5">
    <source>
        <dbReference type="Proteomes" id="UP000001191"/>
    </source>
</evidence>
<protein>
    <submittedName>
        <fullName evidence="4">LamG domain protein jellyroll fold domain protein</fullName>
    </submittedName>
</protein>
<evidence type="ECO:0000259" key="3">
    <source>
        <dbReference type="SMART" id="SM00560"/>
    </source>
</evidence>
<dbReference type="InterPro" id="IPR013320">
    <property type="entry name" value="ConA-like_dom_sf"/>
</dbReference>
<evidence type="ECO:0000313" key="4">
    <source>
        <dbReference type="EMBL" id="ACC83950.1"/>
    </source>
</evidence>
<gene>
    <name evidence="4" type="ordered locus">Npun_F5648</name>
</gene>
<organism evidence="4 5">
    <name type="scientific">Nostoc punctiforme (strain ATCC 29133 / PCC 73102)</name>
    <dbReference type="NCBI Taxonomy" id="63737"/>
    <lineage>
        <taxon>Bacteria</taxon>
        <taxon>Bacillati</taxon>
        <taxon>Cyanobacteriota</taxon>
        <taxon>Cyanophyceae</taxon>
        <taxon>Nostocales</taxon>
        <taxon>Nostocaceae</taxon>
        <taxon>Nostoc</taxon>
    </lineage>
</organism>
<keyword evidence="1" id="KW-0732">Signal</keyword>
<keyword evidence="2" id="KW-1015">Disulfide bond</keyword>
<dbReference type="eggNOG" id="COG1572">
    <property type="taxonomic scope" value="Bacteria"/>
</dbReference>
<dbReference type="OrthoDB" id="463714at2"/>
<feature type="domain" description="LamG-like jellyroll fold" evidence="3">
    <location>
        <begin position="1100"/>
        <end position="1236"/>
    </location>
</feature>
<dbReference type="Pfam" id="PF13385">
    <property type="entry name" value="Laminin_G_3"/>
    <property type="match status" value="1"/>
</dbReference>
<dbReference type="SUPFAM" id="SSF49899">
    <property type="entry name" value="Concanavalin A-like lectins/glucanases"/>
    <property type="match status" value="1"/>
</dbReference>
<dbReference type="RefSeq" id="WP_012411893.1">
    <property type="nucleotide sequence ID" value="NC_010628.1"/>
</dbReference>
<reference evidence="4 5" key="2">
    <citation type="journal article" date="2013" name="Plant Physiol.">
        <title>A Nostoc punctiforme Sugar Transporter Necessary to Establish a Cyanobacterium-Plant Symbiosis.</title>
        <authorList>
            <person name="Ekman M."/>
            <person name="Picossi S."/>
            <person name="Campbell E.L."/>
            <person name="Meeks J.C."/>
            <person name="Flores E."/>
        </authorList>
    </citation>
    <scope>NUCLEOTIDE SEQUENCE [LARGE SCALE GENOMIC DNA]</scope>
    <source>
        <strain evidence="5">ATCC 29133 / PCC 73102</strain>
    </source>
</reference>